<comment type="caution">
    <text evidence="1">The sequence shown here is derived from an EMBL/GenBank/DDBJ whole genome shotgun (WGS) entry which is preliminary data.</text>
</comment>
<gene>
    <name evidence="1" type="ORF">LJ657_26345</name>
</gene>
<reference evidence="1" key="1">
    <citation type="submission" date="2021-12" db="EMBL/GenBank/DDBJ databases">
        <authorList>
            <person name="Lee J.-H."/>
            <person name="Kim S.-B."/>
        </authorList>
    </citation>
    <scope>NUCLEOTIDE SEQUENCE</scope>
    <source>
        <strain evidence="1">NR30</strain>
    </source>
</reference>
<keyword evidence="2" id="KW-1185">Reference proteome</keyword>
<name>A0A9Q3VUA9_9ACTN</name>
<accession>A0A9Q3VUA9</accession>
<dbReference type="Proteomes" id="UP001108029">
    <property type="component" value="Unassembled WGS sequence"/>
</dbReference>
<evidence type="ECO:0000313" key="1">
    <source>
        <dbReference type="EMBL" id="MCD9877090.1"/>
    </source>
</evidence>
<evidence type="ECO:0000313" key="2">
    <source>
        <dbReference type="Proteomes" id="UP001108029"/>
    </source>
</evidence>
<proteinExistence type="predicted"/>
<organism evidence="1 2">
    <name type="scientific">Streptomyces guryensis</name>
    <dbReference type="NCBI Taxonomy" id="2886947"/>
    <lineage>
        <taxon>Bacteria</taxon>
        <taxon>Bacillati</taxon>
        <taxon>Actinomycetota</taxon>
        <taxon>Actinomycetes</taxon>
        <taxon>Kitasatosporales</taxon>
        <taxon>Streptomycetaceae</taxon>
        <taxon>Streptomyces</taxon>
    </lineage>
</organism>
<dbReference type="AlphaFoldDB" id="A0A9Q3VUA9"/>
<dbReference type="Pfam" id="PF03995">
    <property type="entry name" value="Inhibitor_I36"/>
    <property type="match status" value="1"/>
</dbReference>
<dbReference type="RefSeq" id="WP_232651230.1">
    <property type="nucleotide sequence ID" value="NZ_JAJSBI010000014.1"/>
</dbReference>
<protein>
    <submittedName>
        <fullName evidence="1">Peptidase inhibitor family I36 protein</fullName>
    </submittedName>
</protein>
<dbReference type="EMBL" id="JAJSBI010000014">
    <property type="protein sequence ID" value="MCD9877090.1"/>
    <property type="molecule type" value="Genomic_DNA"/>
</dbReference>
<sequence length="101" mass="11176">MTASGVVLAPTASAAEPCGAGWLCLYKGRNFTDIAYMTQRHNYCRNLNDFGITNVGSYRNNQSVYADFFDPSQDDLVWSIRPGGSSSDATSFKDERFVCTR</sequence>